<evidence type="ECO:0000256" key="12">
    <source>
        <dbReference type="ARBA" id="ARBA00023012"/>
    </source>
</evidence>
<dbReference type="PANTHER" id="PTHR45528">
    <property type="entry name" value="SENSOR HISTIDINE KINASE CPXA"/>
    <property type="match status" value="1"/>
</dbReference>
<keyword evidence="10" id="KW-0067">ATP-binding</keyword>
<dbReference type="GO" id="GO:0005886">
    <property type="term" value="C:plasma membrane"/>
    <property type="evidence" value="ECO:0007669"/>
    <property type="project" value="UniProtKB-SubCell"/>
</dbReference>
<keyword evidence="7 14" id="KW-0812">Transmembrane</keyword>
<dbReference type="Proteomes" id="UP000633365">
    <property type="component" value="Unassembled WGS sequence"/>
</dbReference>
<dbReference type="Pfam" id="PF02518">
    <property type="entry name" value="HATPase_c"/>
    <property type="match status" value="1"/>
</dbReference>
<evidence type="ECO:0000256" key="6">
    <source>
        <dbReference type="ARBA" id="ARBA00022679"/>
    </source>
</evidence>
<dbReference type="InterPro" id="IPR050398">
    <property type="entry name" value="HssS/ArlS-like"/>
</dbReference>
<dbReference type="InterPro" id="IPR036890">
    <property type="entry name" value="HATPase_C_sf"/>
</dbReference>
<sequence>MKHNTKKYPLRFHLAIGFLIFSVLLLAVLWVFQTVFLESFYKTIKTSQVKSCANSLSDHIDAENLSDLITDIEEQNAMTVGLYDTTDSIFSCIYATQSRPDFRPDISMNTVYDLYKQAKANNGSYSTITAVGKERHFEMHSQRFIGATNDEARMDIIMHEPALERESVQTLAYARIVPGEDGEHLVIVESEITPVTSVVETLRYQLIIMTVVIVALSIIVAIFVGKLIAKPISDTNEKAKSLAHQDYDVAFEGGRYREITELNATLSYAAQELKKVDSLQKELISNISHDLRTPLTMITGYSEVMRDLPGEMTPENIQIIIDEANRLNSLVTDLLDISRLQSGTADIKQTPFSLTNCIKSIFSRYTKLIESDGLNIIFEHDGEVFIMGDELRMTQVLYNLINNAINYIGDDKTVIVRQTVKDDRVRVDVIDHGEGIPKDKLDYIWDRYYRVDKEHRRAKVGTGLGLSIVKNILLAHDADFGVASKVGEGSDFYFILPVIPTDDE</sequence>
<dbReference type="EMBL" id="JAEQMG010000098">
    <property type="protein sequence ID" value="MBK6088899.1"/>
    <property type="molecule type" value="Genomic_DNA"/>
</dbReference>
<dbReference type="Gene3D" id="6.10.340.10">
    <property type="match status" value="1"/>
</dbReference>
<evidence type="ECO:0000256" key="11">
    <source>
        <dbReference type="ARBA" id="ARBA00022989"/>
    </source>
</evidence>
<evidence type="ECO:0000256" key="1">
    <source>
        <dbReference type="ARBA" id="ARBA00000085"/>
    </source>
</evidence>
<protein>
    <recommendedName>
        <fullName evidence="3">histidine kinase</fullName>
        <ecNumber evidence="3">2.7.13.3</ecNumber>
    </recommendedName>
</protein>
<organism evidence="17 18">
    <name type="scientific">Ruminococcus difficilis</name>
    <dbReference type="NCBI Taxonomy" id="2763069"/>
    <lineage>
        <taxon>Bacteria</taxon>
        <taxon>Bacillati</taxon>
        <taxon>Bacillota</taxon>
        <taxon>Clostridia</taxon>
        <taxon>Eubacteriales</taxon>
        <taxon>Oscillospiraceae</taxon>
        <taxon>Ruminococcus</taxon>
    </lineage>
</organism>
<evidence type="ECO:0000256" key="5">
    <source>
        <dbReference type="ARBA" id="ARBA00022553"/>
    </source>
</evidence>
<evidence type="ECO:0000313" key="17">
    <source>
        <dbReference type="EMBL" id="MBK6088899.1"/>
    </source>
</evidence>
<dbReference type="PROSITE" id="PS50885">
    <property type="entry name" value="HAMP"/>
    <property type="match status" value="1"/>
</dbReference>
<evidence type="ECO:0000256" key="10">
    <source>
        <dbReference type="ARBA" id="ARBA00022840"/>
    </source>
</evidence>
<feature type="domain" description="HAMP" evidence="16">
    <location>
        <begin position="226"/>
        <end position="278"/>
    </location>
</feature>
<accession>A0A934WS36</accession>
<dbReference type="FunFam" id="3.30.565.10:FF:000006">
    <property type="entry name" value="Sensor histidine kinase WalK"/>
    <property type="match status" value="1"/>
</dbReference>
<dbReference type="CDD" id="cd00082">
    <property type="entry name" value="HisKA"/>
    <property type="match status" value="1"/>
</dbReference>
<evidence type="ECO:0000256" key="3">
    <source>
        <dbReference type="ARBA" id="ARBA00012438"/>
    </source>
</evidence>
<keyword evidence="18" id="KW-1185">Reference proteome</keyword>
<keyword evidence="11 14" id="KW-1133">Transmembrane helix</keyword>
<dbReference type="InterPro" id="IPR003661">
    <property type="entry name" value="HisK_dim/P_dom"/>
</dbReference>
<evidence type="ECO:0000256" key="8">
    <source>
        <dbReference type="ARBA" id="ARBA00022741"/>
    </source>
</evidence>
<feature type="transmembrane region" description="Helical" evidence="14">
    <location>
        <begin position="206"/>
        <end position="229"/>
    </location>
</feature>
<dbReference type="PRINTS" id="PR00344">
    <property type="entry name" value="BCTRLSENSOR"/>
</dbReference>
<name>A0A934WS36_9FIRM</name>
<evidence type="ECO:0000259" key="16">
    <source>
        <dbReference type="PROSITE" id="PS50885"/>
    </source>
</evidence>
<dbReference type="Pfam" id="PF00512">
    <property type="entry name" value="HisKA"/>
    <property type="match status" value="1"/>
</dbReference>
<dbReference type="PANTHER" id="PTHR45528:SF1">
    <property type="entry name" value="SENSOR HISTIDINE KINASE CPXA"/>
    <property type="match status" value="1"/>
</dbReference>
<dbReference type="RefSeq" id="WP_201427711.1">
    <property type="nucleotide sequence ID" value="NZ_JAEQMG010000098.1"/>
</dbReference>
<dbReference type="SMART" id="SM00387">
    <property type="entry name" value="HATPase_c"/>
    <property type="match status" value="1"/>
</dbReference>
<dbReference type="FunFam" id="1.10.287.130:FF:000001">
    <property type="entry name" value="Two-component sensor histidine kinase"/>
    <property type="match status" value="1"/>
</dbReference>
<dbReference type="InterPro" id="IPR003594">
    <property type="entry name" value="HATPase_dom"/>
</dbReference>
<evidence type="ECO:0000256" key="7">
    <source>
        <dbReference type="ARBA" id="ARBA00022692"/>
    </source>
</evidence>
<dbReference type="InterPro" id="IPR005467">
    <property type="entry name" value="His_kinase_dom"/>
</dbReference>
<feature type="transmembrane region" description="Helical" evidence="14">
    <location>
        <begin position="12"/>
        <end position="32"/>
    </location>
</feature>
<evidence type="ECO:0000256" key="9">
    <source>
        <dbReference type="ARBA" id="ARBA00022777"/>
    </source>
</evidence>
<proteinExistence type="predicted"/>
<keyword evidence="13 14" id="KW-0472">Membrane</keyword>
<dbReference type="CDD" id="cd00075">
    <property type="entry name" value="HATPase"/>
    <property type="match status" value="1"/>
</dbReference>
<dbReference type="Gene3D" id="3.30.565.10">
    <property type="entry name" value="Histidine kinase-like ATPase, C-terminal domain"/>
    <property type="match status" value="1"/>
</dbReference>
<comment type="caution">
    <text evidence="17">The sequence shown here is derived from an EMBL/GenBank/DDBJ whole genome shotgun (WGS) entry which is preliminary data.</text>
</comment>
<keyword evidence="5" id="KW-0597">Phosphoprotein</keyword>
<comment type="subcellular location">
    <subcellularLocation>
        <location evidence="2">Cell membrane</location>
        <topology evidence="2">Multi-pass membrane protein</topology>
    </subcellularLocation>
</comment>
<evidence type="ECO:0000313" key="18">
    <source>
        <dbReference type="Proteomes" id="UP000633365"/>
    </source>
</evidence>
<dbReference type="SUPFAM" id="SSF55874">
    <property type="entry name" value="ATPase domain of HSP90 chaperone/DNA topoisomerase II/histidine kinase"/>
    <property type="match status" value="1"/>
</dbReference>
<dbReference type="GO" id="GO:0005524">
    <property type="term" value="F:ATP binding"/>
    <property type="evidence" value="ECO:0007669"/>
    <property type="project" value="UniProtKB-KW"/>
</dbReference>
<evidence type="ECO:0000256" key="4">
    <source>
        <dbReference type="ARBA" id="ARBA00022475"/>
    </source>
</evidence>
<evidence type="ECO:0000259" key="15">
    <source>
        <dbReference type="PROSITE" id="PS50109"/>
    </source>
</evidence>
<gene>
    <name evidence="17" type="ORF">JKK62_09620</name>
</gene>
<evidence type="ECO:0000256" key="14">
    <source>
        <dbReference type="SAM" id="Phobius"/>
    </source>
</evidence>
<keyword evidence="6" id="KW-0808">Transferase</keyword>
<dbReference type="AlphaFoldDB" id="A0A934WS36"/>
<dbReference type="SUPFAM" id="SSF47384">
    <property type="entry name" value="Homodimeric domain of signal transducing histidine kinase"/>
    <property type="match status" value="1"/>
</dbReference>
<dbReference type="SMART" id="SM00388">
    <property type="entry name" value="HisKA"/>
    <property type="match status" value="1"/>
</dbReference>
<dbReference type="GO" id="GO:0000155">
    <property type="term" value="F:phosphorelay sensor kinase activity"/>
    <property type="evidence" value="ECO:0007669"/>
    <property type="project" value="InterPro"/>
</dbReference>
<reference evidence="17" key="1">
    <citation type="submission" date="2021-01" db="EMBL/GenBank/DDBJ databases">
        <title>Genome public.</title>
        <authorList>
            <person name="Liu C."/>
            <person name="Sun Q."/>
        </authorList>
    </citation>
    <scope>NUCLEOTIDE SEQUENCE</scope>
    <source>
        <strain evidence="17">M6</strain>
    </source>
</reference>
<dbReference type="InterPro" id="IPR003660">
    <property type="entry name" value="HAMP_dom"/>
</dbReference>
<keyword evidence="9 17" id="KW-0418">Kinase</keyword>
<keyword evidence="12" id="KW-0902">Two-component regulatory system</keyword>
<keyword evidence="4" id="KW-1003">Cell membrane</keyword>
<dbReference type="InterPro" id="IPR004358">
    <property type="entry name" value="Sig_transdc_His_kin-like_C"/>
</dbReference>
<keyword evidence="8" id="KW-0547">Nucleotide-binding</keyword>
<evidence type="ECO:0000256" key="2">
    <source>
        <dbReference type="ARBA" id="ARBA00004651"/>
    </source>
</evidence>
<dbReference type="EC" id="2.7.13.3" evidence="3"/>
<comment type="catalytic activity">
    <reaction evidence="1">
        <text>ATP + protein L-histidine = ADP + protein N-phospho-L-histidine.</text>
        <dbReference type="EC" id="2.7.13.3"/>
    </reaction>
</comment>
<dbReference type="InterPro" id="IPR036097">
    <property type="entry name" value="HisK_dim/P_sf"/>
</dbReference>
<dbReference type="Gene3D" id="1.10.287.130">
    <property type="match status" value="1"/>
</dbReference>
<evidence type="ECO:0000256" key="13">
    <source>
        <dbReference type="ARBA" id="ARBA00023136"/>
    </source>
</evidence>
<dbReference type="PROSITE" id="PS50109">
    <property type="entry name" value="HIS_KIN"/>
    <property type="match status" value="1"/>
</dbReference>
<feature type="domain" description="Histidine kinase" evidence="15">
    <location>
        <begin position="286"/>
        <end position="500"/>
    </location>
</feature>